<dbReference type="GO" id="GO:0046872">
    <property type="term" value="F:metal ion binding"/>
    <property type="evidence" value="ECO:0007669"/>
    <property type="project" value="UniProtKB-KW"/>
</dbReference>
<dbReference type="SUPFAM" id="SSF52343">
    <property type="entry name" value="Ferredoxin reductase-like, C-terminal NADP-linked domain"/>
    <property type="match status" value="1"/>
</dbReference>
<feature type="domain" description="FAD-binding FR-type" evidence="9">
    <location>
        <begin position="1"/>
        <end position="104"/>
    </location>
</feature>
<keyword evidence="2" id="KW-0285">Flavoprotein</keyword>
<dbReference type="GO" id="GO:0016491">
    <property type="term" value="F:oxidoreductase activity"/>
    <property type="evidence" value="ECO:0007669"/>
    <property type="project" value="UniProtKB-KW"/>
</dbReference>
<dbReference type="SUPFAM" id="SSF63380">
    <property type="entry name" value="Riboflavin synthase domain-like"/>
    <property type="match status" value="1"/>
</dbReference>
<dbReference type="PROSITE" id="PS51085">
    <property type="entry name" value="2FE2S_FER_2"/>
    <property type="match status" value="1"/>
</dbReference>
<dbReference type="InterPro" id="IPR017927">
    <property type="entry name" value="FAD-bd_FR_type"/>
</dbReference>
<dbReference type="Pfam" id="PF00111">
    <property type="entry name" value="Fer2"/>
    <property type="match status" value="1"/>
</dbReference>
<dbReference type="InterPro" id="IPR001433">
    <property type="entry name" value="OxRdtase_FAD/NAD-bd"/>
</dbReference>
<evidence type="ECO:0000256" key="6">
    <source>
        <dbReference type="ARBA" id="ARBA00023004"/>
    </source>
</evidence>
<dbReference type="AlphaFoldDB" id="A0A7Y9DW21"/>
<keyword evidence="6" id="KW-0408">Iron</keyword>
<dbReference type="PROSITE" id="PS00197">
    <property type="entry name" value="2FE2S_FER_1"/>
    <property type="match status" value="1"/>
</dbReference>
<dbReference type="PANTHER" id="PTHR47354">
    <property type="entry name" value="NADH OXIDOREDUCTASE HCR"/>
    <property type="match status" value="1"/>
</dbReference>
<evidence type="ECO:0000259" key="8">
    <source>
        <dbReference type="PROSITE" id="PS51085"/>
    </source>
</evidence>
<evidence type="ECO:0000256" key="3">
    <source>
        <dbReference type="ARBA" id="ARBA00022714"/>
    </source>
</evidence>
<dbReference type="PRINTS" id="PR00409">
    <property type="entry name" value="PHDIOXRDTASE"/>
</dbReference>
<evidence type="ECO:0000256" key="5">
    <source>
        <dbReference type="ARBA" id="ARBA00023002"/>
    </source>
</evidence>
<dbReference type="InterPro" id="IPR001041">
    <property type="entry name" value="2Fe-2S_ferredoxin-type"/>
</dbReference>
<name>A0A7Y9DW21_9PSEU</name>
<comment type="caution">
    <text evidence="10">The sequence shown here is derived from an EMBL/GenBank/DDBJ whole genome shotgun (WGS) entry which is preliminary data.</text>
</comment>
<feature type="domain" description="2Fe-2S ferredoxin-type" evidence="8">
    <location>
        <begin position="227"/>
        <end position="314"/>
    </location>
</feature>
<evidence type="ECO:0000256" key="2">
    <source>
        <dbReference type="ARBA" id="ARBA00022630"/>
    </source>
</evidence>
<keyword evidence="5" id="KW-0560">Oxidoreductase</keyword>
<accession>A0A7Y9DW21</accession>
<comment type="cofactor">
    <cofactor evidence="1">
        <name>FAD</name>
        <dbReference type="ChEBI" id="CHEBI:57692"/>
    </cofactor>
</comment>
<sequence length="314" mass="33543">MELIVRDRRDEADGVVSLTLADPEGHDLPVWTAGAHVDLTVDLGDDAHVVRQYSLSSDPADRAAWRLGVLREPAGRGGSEFVCTKLDVGDLVEVSAPRNHFELAPATDYLFVAGGIGITPILAMIAHARAVGARWSLVYGGRTRSSMAFLDELAVYGERVTVVPQDEQGLLPLAAVLGDLDPRTAVYACGPEAMLAAVEATVPHRAALHLERFTPKVIEVEGPDEAFQVEFATSGLTATVPAESTVLAVAEELGLPVDFSCREGTCGSCETPILTGRAEHRDSVLDEAEQAENTCLMICVSRAERGCTTLRLDL</sequence>
<evidence type="ECO:0000256" key="7">
    <source>
        <dbReference type="ARBA" id="ARBA00023014"/>
    </source>
</evidence>
<keyword evidence="7" id="KW-0411">Iron-sulfur</keyword>
<dbReference type="CDD" id="cd06185">
    <property type="entry name" value="PDR_like"/>
    <property type="match status" value="1"/>
</dbReference>
<proteinExistence type="predicted"/>
<dbReference type="InterPro" id="IPR006058">
    <property type="entry name" value="2Fe2S_fd_BS"/>
</dbReference>
<dbReference type="InterPro" id="IPR012675">
    <property type="entry name" value="Beta-grasp_dom_sf"/>
</dbReference>
<dbReference type="Gene3D" id="3.10.20.30">
    <property type="match status" value="1"/>
</dbReference>
<protein>
    <submittedName>
        <fullName evidence="10">Ferredoxin-NADP reductase</fullName>
    </submittedName>
</protein>
<reference evidence="10 11" key="1">
    <citation type="submission" date="2020-07" db="EMBL/GenBank/DDBJ databases">
        <title>Sequencing the genomes of 1000 actinobacteria strains.</title>
        <authorList>
            <person name="Klenk H.-P."/>
        </authorList>
    </citation>
    <scope>NUCLEOTIDE SEQUENCE [LARGE SCALE GENOMIC DNA]</scope>
    <source>
        <strain evidence="10 11">DSM 45772</strain>
    </source>
</reference>
<dbReference type="CDD" id="cd00207">
    <property type="entry name" value="fer2"/>
    <property type="match status" value="1"/>
</dbReference>
<dbReference type="Pfam" id="PF00175">
    <property type="entry name" value="NAD_binding_1"/>
    <property type="match status" value="1"/>
</dbReference>
<organism evidence="10 11">
    <name type="scientific">Actinomycetospora corticicola</name>
    <dbReference type="NCBI Taxonomy" id="663602"/>
    <lineage>
        <taxon>Bacteria</taxon>
        <taxon>Bacillati</taxon>
        <taxon>Actinomycetota</taxon>
        <taxon>Actinomycetes</taxon>
        <taxon>Pseudonocardiales</taxon>
        <taxon>Pseudonocardiaceae</taxon>
        <taxon>Actinomycetospora</taxon>
    </lineage>
</organism>
<evidence type="ECO:0000256" key="1">
    <source>
        <dbReference type="ARBA" id="ARBA00001974"/>
    </source>
</evidence>
<keyword evidence="11" id="KW-1185">Reference proteome</keyword>
<dbReference type="EMBL" id="JACCBN010000001">
    <property type="protein sequence ID" value="NYD36499.1"/>
    <property type="molecule type" value="Genomic_DNA"/>
</dbReference>
<evidence type="ECO:0000313" key="11">
    <source>
        <dbReference type="Proteomes" id="UP000535890"/>
    </source>
</evidence>
<dbReference type="Gene3D" id="2.40.30.10">
    <property type="entry name" value="Translation factors"/>
    <property type="match status" value="1"/>
</dbReference>
<dbReference type="Gene3D" id="3.40.50.80">
    <property type="entry name" value="Nucleotide-binding domain of ferredoxin-NADP reductase (FNR) module"/>
    <property type="match status" value="1"/>
</dbReference>
<dbReference type="RefSeq" id="WP_179794168.1">
    <property type="nucleotide sequence ID" value="NZ_BAABHP010000021.1"/>
</dbReference>
<keyword evidence="3" id="KW-0001">2Fe-2S</keyword>
<gene>
    <name evidence="10" type="ORF">BJ983_002601</name>
</gene>
<dbReference type="PANTHER" id="PTHR47354:SF1">
    <property type="entry name" value="CARNITINE MONOOXYGENASE REDUCTASE SUBUNIT"/>
    <property type="match status" value="1"/>
</dbReference>
<dbReference type="GO" id="GO:0051537">
    <property type="term" value="F:2 iron, 2 sulfur cluster binding"/>
    <property type="evidence" value="ECO:0007669"/>
    <property type="project" value="UniProtKB-KW"/>
</dbReference>
<evidence type="ECO:0000259" key="9">
    <source>
        <dbReference type="PROSITE" id="PS51384"/>
    </source>
</evidence>
<evidence type="ECO:0000313" key="10">
    <source>
        <dbReference type="EMBL" id="NYD36499.1"/>
    </source>
</evidence>
<dbReference type="PROSITE" id="PS51384">
    <property type="entry name" value="FAD_FR"/>
    <property type="match status" value="1"/>
</dbReference>
<dbReference type="InterPro" id="IPR039261">
    <property type="entry name" value="FNR_nucleotide-bd"/>
</dbReference>
<dbReference type="Proteomes" id="UP000535890">
    <property type="component" value="Unassembled WGS sequence"/>
</dbReference>
<keyword evidence="4" id="KW-0479">Metal-binding</keyword>
<evidence type="ECO:0000256" key="4">
    <source>
        <dbReference type="ARBA" id="ARBA00022723"/>
    </source>
</evidence>
<dbReference type="InterPro" id="IPR017938">
    <property type="entry name" value="Riboflavin_synthase-like_b-brl"/>
</dbReference>
<dbReference type="InterPro" id="IPR050415">
    <property type="entry name" value="MRET"/>
</dbReference>
<dbReference type="InterPro" id="IPR036010">
    <property type="entry name" value="2Fe-2S_ferredoxin-like_sf"/>
</dbReference>
<dbReference type="SUPFAM" id="SSF54292">
    <property type="entry name" value="2Fe-2S ferredoxin-like"/>
    <property type="match status" value="1"/>
</dbReference>